<dbReference type="RefSeq" id="WP_188941008.1">
    <property type="nucleotide sequence ID" value="NZ_BMNA01000003.1"/>
</dbReference>
<feature type="transmembrane region" description="Helical" evidence="1">
    <location>
        <begin position="249"/>
        <end position="268"/>
    </location>
</feature>
<proteinExistence type="predicted"/>
<dbReference type="EMBL" id="BMNA01000003">
    <property type="protein sequence ID" value="GGL96944.1"/>
    <property type="molecule type" value="Genomic_DNA"/>
</dbReference>
<feature type="transmembrane region" description="Helical" evidence="1">
    <location>
        <begin position="186"/>
        <end position="205"/>
    </location>
</feature>
<comment type="caution">
    <text evidence="2">The sequence shown here is derived from an EMBL/GenBank/DDBJ whole genome shotgun (WGS) entry which is preliminary data.</text>
</comment>
<sequence length="323" mass="33401">MPYLWPAGVPGVGIQRIALRLYDPTRFQVLTPFGYRDTVTGTEVHVAGDAGNDPPGPEGVTDLVSVPTPLWGLIAAHGRQLPAALVHDQLYADLPADPRARRAAKDLADGVFLRALTDPDLGDARVPAFRARLLWAGLGLGRYATVRRGGFVVVLLEILVLWATAVAAVGVLGGAAPLQRVWPQPWPAWVLAVVAVVVLAAAAALQRAVPTAGGRRAAAGLVLAAGAAGLLAVWAGAPWWPFAGVDPRLPAACCAAGGALAVLAEFLLPRDDRWLPVVAAAALPVALPVGLLTLVGQLVLWAPDAVRSAAGGVPADPRPTVVR</sequence>
<evidence type="ECO:0000256" key="1">
    <source>
        <dbReference type="SAM" id="Phobius"/>
    </source>
</evidence>
<feature type="transmembrane region" description="Helical" evidence="1">
    <location>
        <begin position="217"/>
        <end position="237"/>
    </location>
</feature>
<keyword evidence="3" id="KW-1185">Reference proteome</keyword>
<keyword evidence="1" id="KW-0472">Membrane</keyword>
<accession>A0A917SST9</accession>
<name>A0A917SST9_9ACTN</name>
<keyword evidence="1" id="KW-0812">Transmembrane</keyword>
<evidence type="ECO:0000313" key="2">
    <source>
        <dbReference type="EMBL" id="GGL96944.1"/>
    </source>
</evidence>
<feature type="transmembrane region" description="Helical" evidence="1">
    <location>
        <begin position="275"/>
        <end position="300"/>
    </location>
</feature>
<dbReference type="AlphaFoldDB" id="A0A917SST9"/>
<reference evidence="2" key="1">
    <citation type="journal article" date="2014" name="Int. J. Syst. Evol. Microbiol.">
        <title>Complete genome sequence of Corynebacterium casei LMG S-19264T (=DSM 44701T), isolated from a smear-ripened cheese.</title>
        <authorList>
            <consortium name="US DOE Joint Genome Institute (JGI-PGF)"/>
            <person name="Walter F."/>
            <person name="Albersmeier A."/>
            <person name="Kalinowski J."/>
            <person name="Ruckert C."/>
        </authorList>
    </citation>
    <scope>NUCLEOTIDE SEQUENCE</scope>
    <source>
        <strain evidence="2">CGMCC 4.7308</strain>
    </source>
</reference>
<keyword evidence="1" id="KW-1133">Transmembrane helix</keyword>
<reference evidence="2" key="2">
    <citation type="submission" date="2020-09" db="EMBL/GenBank/DDBJ databases">
        <authorList>
            <person name="Sun Q."/>
            <person name="Zhou Y."/>
        </authorList>
    </citation>
    <scope>NUCLEOTIDE SEQUENCE</scope>
    <source>
        <strain evidence="2">CGMCC 4.7308</strain>
    </source>
</reference>
<feature type="transmembrane region" description="Helical" evidence="1">
    <location>
        <begin position="151"/>
        <end position="174"/>
    </location>
</feature>
<dbReference type="Pfam" id="PF07087">
    <property type="entry name" value="DUF1353"/>
    <property type="match status" value="1"/>
</dbReference>
<dbReference type="InterPro" id="IPR010767">
    <property type="entry name" value="Phage_CGC-2007_Cje0229"/>
</dbReference>
<dbReference type="Proteomes" id="UP000655208">
    <property type="component" value="Unassembled WGS sequence"/>
</dbReference>
<gene>
    <name evidence="2" type="ORF">GCM10011594_15890</name>
</gene>
<evidence type="ECO:0008006" key="4">
    <source>
        <dbReference type="Google" id="ProtNLM"/>
    </source>
</evidence>
<evidence type="ECO:0000313" key="3">
    <source>
        <dbReference type="Proteomes" id="UP000655208"/>
    </source>
</evidence>
<protein>
    <recommendedName>
        <fullName evidence="4">DUF1353 domain-containing protein</fullName>
    </recommendedName>
</protein>
<organism evidence="2 3">
    <name type="scientific">Nakamurella endophytica</name>
    <dbReference type="NCBI Taxonomy" id="1748367"/>
    <lineage>
        <taxon>Bacteria</taxon>
        <taxon>Bacillati</taxon>
        <taxon>Actinomycetota</taxon>
        <taxon>Actinomycetes</taxon>
        <taxon>Nakamurellales</taxon>
        <taxon>Nakamurellaceae</taxon>
        <taxon>Nakamurella</taxon>
    </lineage>
</organism>